<proteinExistence type="predicted"/>
<feature type="region of interest" description="Disordered" evidence="1">
    <location>
        <begin position="1"/>
        <end position="54"/>
    </location>
</feature>
<feature type="non-terminal residue" evidence="2">
    <location>
        <position position="1"/>
    </location>
</feature>
<feature type="compositionally biased region" description="Acidic residues" evidence="1">
    <location>
        <begin position="1"/>
        <end position="31"/>
    </location>
</feature>
<accession>A0AAE1EK00</accession>
<comment type="caution">
    <text evidence="2">The sequence shown here is derived from an EMBL/GenBank/DDBJ whole genome shotgun (WGS) entry which is preliminary data.</text>
</comment>
<keyword evidence="3" id="KW-1185">Reference proteome</keyword>
<protein>
    <submittedName>
        <fullName evidence="2">Uncharacterized protein</fullName>
    </submittedName>
</protein>
<gene>
    <name evidence="2" type="ORF">Pcinc_040007</name>
</gene>
<dbReference type="Proteomes" id="UP001286313">
    <property type="component" value="Unassembled WGS sequence"/>
</dbReference>
<organism evidence="2 3">
    <name type="scientific">Petrolisthes cinctipes</name>
    <name type="common">Flat porcelain crab</name>
    <dbReference type="NCBI Taxonomy" id="88211"/>
    <lineage>
        <taxon>Eukaryota</taxon>
        <taxon>Metazoa</taxon>
        <taxon>Ecdysozoa</taxon>
        <taxon>Arthropoda</taxon>
        <taxon>Crustacea</taxon>
        <taxon>Multicrustacea</taxon>
        <taxon>Malacostraca</taxon>
        <taxon>Eumalacostraca</taxon>
        <taxon>Eucarida</taxon>
        <taxon>Decapoda</taxon>
        <taxon>Pleocyemata</taxon>
        <taxon>Anomura</taxon>
        <taxon>Galatheoidea</taxon>
        <taxon>Porcellanidae</taxon>
        <taxon>Petrolisthes</taxon>
    </lineage>
</organism>
<evidence type="ECO:0000313" key="3">
    <source>
        <dbReference type="Proteomes" id="UP001286313"/>
    </source>
</evidence>
<dbReference type="EMBL" id="JAWQEG010006959">
    <property type="protein sequence ID" value="KAK3853455.1"/>
    <property type="molecule type" value="Genomic_DNA"/>
</dbReference>
<dbReference type="AlphaFoldDB" id="A0AAE1EK00"/>
<sequence>DDDNDDDYDINNNDNEDDNDNTDDNHEDDNDVSERSNDQMYMHEANTEHDQPKQSRLCVLIWDETRAACAVS</sequence>
<evidence type="ECO:0000313" key="2">
    <source>
        <dbReference type="EMBL" id="KAK3853455.1"/>
    </source>
</evidence>
<name>A0AAE1EK00_PETCI</name>
<reference evidence="2" key="1">
    <citation type="submission" date="2023-10" db="EMBL/GenBank/DDBJ databases">
        <title>Genome assemblies of two species of porcelain crab, Petrolisthes cinctipes and Petrolisthes manimaculis (Anomura: Porcellanidae).</title>
        <authorList>
            <person name="Angst P."/>
        </authorList>
    </citation>
    <scope>NUCLEOTIDE SEQUENCE</scope>
    <source>
        <strain evidence="2">PB745_01</strain>
        <tissue evidence="2">Gill</tissue>
    </source>
</reference>
<evidence type="ECO:0000256" key="1">
    <source>
        <dbReference type="SAM" id="MobiDB-lite"/>
    </source>
</evidence>